<keyword evidence="3" id="KW-1185">Reference proteome</keyword>
<accession>I3YGX4</accession>
<sequence length="798" mass="84893">MPSASSLIRFSPGPHAAADPDPEERLTVILTTALNGLLRTTQTTGNPLAVELTIQFADTVIALCERAHLLGVSPAGHAPLVLTKAGYWGSTCGYGDPATDVFWVYSDATDDGETLVIDTPCENLYGCFHWPSAVVAYDPPLADDETAPTITLALDGFVGLDGSTETGVRLSMRLILIEPGVTGETELATLNYEQAPHFTGSGTNITVKKSDADPDPDGEGLFALTGRKIADAVNDVTGDYEIWWRIYHGSGDMLYTATCATPDDPETPDDDESQTATLSETVRDRRNAGIGGGFGLFDTTDLMVARVRVEPGPLSFNVLTGSGKTNLGAFQSGIESRIPTSVLTATAGCWYGLLNNQPIALSFGGPSIYAAGRLLQTASGTVLGAAIQSFNGVPSLVYVTGTDTLTLWRRSLVQGFGSVSVGSRSRPFVDGNPSAPWYSFSSDGLSLACLLPRYAPAVTTSVDMLRNGRLFRADVSAQFGAWMTVIAPPHLPPTWTATAAATSAYEAGPPECGQFGNVADWFNQSMTSVIRYDFAWDVLLSFYWSQNELVPVVIPVSLTAARDYDFHASNTDYCKTVYANYQRTEIDEQTLEVSIGSLPVQTSSYVLQKQAVGNVGILDTVSLEKMLKRRFLVANAGSDALSLDGPFCIDHGVVRSGLASVEPTSEDGLTLATIDGGGGNRRVLTETHAPFDVATALGNEQVAVSFYASDDTQAVASLLQAVVKILNIHLRIAPTSNPRASAFPDGDCLTQWVDITGTPITHFNGIEYDAPRFLSNIAPVTPHACLLAPDPASVKPIT</sequence>
<dbReference type="AlphaFoldDB" id="I3YGX4"/>
<reference evidence="2 3" key="1">
    <citation type="submission" date="2012-06" db="EMBL/GenBank/DDBJ databases">
        <title>Complete sequence of Thiocystis violascens DSM 198.</title>
        <authorList>
            <consortium name="US DOE Joint Genome Institute"/>
            <person name="Lucas S."/>
            <person name="Han J."/>
            <person name="Lapidus A."/>
            <person name="Cheng J.-F."/>
            <person name="Goodwin L."/>
            <person name="Pitluck S."/>
            <person name="Peters L."/>
            <person name="Ovchinnikova G."/>
            <person name="Teshima H."/>
            <person name="Detter J.C."/>
            <person name="Han C."/>
            <person name="Tapia R."/>
            <person name="Land M."/>
            <person name="Hauser L."/>
            <person name="Kyrpides N."/>
            <person name="Ivanova N."/>
            <person name="Pagani I."/>
            <person name="Vogl K."/>
            <person name="Liu Z."/>
            <person name="Frigaard N.-U."/>
            <person name="Bryant D."/>
            <person name="Woyke T."/>
        </authorList>
    </citation>
    <scope>NUCLEOTIDE SEQUENCE [LARGE SCALE GENOMIC DNA]</scope>
    <source>
        <strain evidence="3">ATCC 17096 / DSM 198 / 6111</strain>
    </source>
</reference>
<feature type="region of interest" description="Disordered" evidence="1">
    <location>
        <begin position="1"/>
        <end position="22"/>
    </location>
</feature>
<dbReference type="HOGENOM" id="CLU_352292_0_0_6"/>
<name>I3YGX4_THIV6</name>
<evidence type="ECO:0000313" key="2">
    <source>
        <dbReference type="EMBL" id="AFL76242.1"/>
    </source>
</evidence>
<dbReference type="RefSeq" id="WP_014780618.1">
    <property type="nucleotide sequence ID" value="NC_018012.1"/>
</dbReference>
<dbReference type="EMBL" id="CP003154">
    <property type="protein sequence ID" value="AFL76242.1"/>
    <property type="molecule type" value="Genomic_DNA"/>
</dbReference>
<evidence type="ECO:0000256" key="1">
    <source>
        <dbReference type="SAM" id="MobiDB-lite"/>
    </source>
</evidence>
<dbReference type="KEGG" id="tvi:Thivi_4440"/>
<dbReference type="Proteomes" id="UP000006062">
    <property type="component" value="Chromosome"/>
</dbReference>
<organism evidence="2 3">
    <name type="scientific">Thiocystis violascens (strain ATCC 17096 / DSM 198 / 6111)</name>
    <name type="common">Chromatium violascens</name>
    <dbReference type="NCBI Taxonomy" id="765911"/>
    <lineage>
        <taxon>Bacteria</taxon>
        <taxon>Pseudomonadati</taxon>
        <taxon>Pseudomonadota</taxon>
        <taxon>Gammaproteobacteria</taxon>
        <taxon>Chromatiales</taxon>
        <taxon>Chromatiaceae</taxon>
        <taxon>Thiocystis</taxon>
    </lineage>
</organism>
<gene>
    <name evidence="2" type="ordered locus">Thivi_4440</name>
</gene>
<protein>
    <submittedName>
        <fullName evidence="2">Uncharacterized protein</fullName>
    </submittedName>
</protein>
<dbReference type="STRING" id="765911.Thivi_4440"/>
<evidence type="ECO:0000313" key="3">
    <source>
        <dbReference type="Proteomes" id="UP000006062"/>
    </source>
</evidence>
<proteinExistence type="predicted"/>